<reference evidence="2" key="1">
    <citation type="submission" date="2016-10" db="EMBL/GenBank/DDBJ databases">
        <authorList>
            <person name="Varghese N."/>
            <person name="Submissions S."/>
        </authorList>
    </citation>
    <scope>NUCLEOTIDE SEQUENCE [LARGE SCALE GENOMIC DNA]</scope>
    <source>
        <strain evidence="2">DSM 21368</strain>
    </source>
</reference>
<sequence length="298" mass="31392">MEVTALTEENLTALEPFATEPICVSGRHPADIVPAGDQPTEGEGWRLLGDEHTGEVYRTGVATTLAQYEQLWDRAGMSGERPEVSFTDEIVVWFGAMYGSSCPIRLDGVAVTDGVLHGQIVVPGSPGACTDDANPHSYLVAVERAMLPAGPFHVQLSADHPPAGVPEERTVVDVGLREPGSTATDDQLGTDENLIDAADEPQPAGPGGVIEPGYPWPYRLELGTACGISRLGPLNGVTWVTDTRDLPAAWEAAREGETVVVEVLLTERTSAGGPSLTATVGADDVAYRPLRSGDPADC</sequence>
<organism evidence="1 2">
    <name type="scientific">Ruania alba</name>
    <dbReference type="NCBI Taxonomy" id="648782"/>
    <lineage>
        <taxon>Bacteria</taxon>
        <taxon>Bacillati</taxon>
        <taxon>Actinomycetota</taxon>
        <taxon>Actinomycetes</taxon>
        <taxon>Micrococcales</taxon>
        <taxon>Ruaniaceae</taxon>
        <taxon>Ruania</taxon>
    </lineage>
</organism>
<dbReference type="Proteomes" id="UP000199220">
    <property type="component" value="Unassembled WGS sequence"/>
</dbReference>
<name>A0A1H5MKK9_9MICO</name>
<dbReference type="AlphaFoldDB" id="A0A1H5MKK9"/>
<evidence type="ECO:0000313" key="2">
    <source>
        <dbReference type="Proteomes" id="UP000199220"/>
    </source>
</evidence>
<proteinExistence type="predicted"/>
<evidence type="ECO:0000313" key="1">
    <source>
        <dbReference type="EMBL" id="SEE89854.1"/>
    </source>
</evidence>
<dbReference type="EMBL" id="FNTX01000002">
    <property type="protein sequence ID" value="SEE89854.1"/>
    <property type="molecule type" value="Genomic_DNA"/>
</dbReference>
<protein>
    <submittedName>
        <fullName evidence="1">Uncharacterized protein</fullName>
    </submittedName>
</protein>
<keyword evidence="2" id="KW-1185">Reference proteome</keyword>
<accession>A0A1H5MKK9</accession>
<gene>
    <name evidence="1" type="ORF">SAMN04488554_3461</name>
</gene>
<dbReference type="STRING" id="648782.SAMN04488554_3461"/>